<dbReference type="PANTHER" id="PTHR12264:SF21">
    <property type="entry name" value="TRANSCRIPTION INITIATION FACTOR TFIID SUBUNIT 12"/>
    <property type="match status" value="1"/>
</dbReference>
<sequence>MITQKRPREDEEHQPYLSNRTTSVPRSPKLSRPAYIADISSSGHGHGHTPIAPALNNTILAMLPNGQPSQPTAGVSQQPSSTMEETRAKYIQIQQGLKTEIQQFGQNHPRGIAAMKKLEQFNQHMANLRNQQASQRAAATATAANQHPQAQPSTMIPLAPQAAAQPRPTPSVAGPNINNRPVPNIGPAAQMANTSSAGGNGASQPMKLLVPGHIDPENADNWRREAEARLRTAYASMVSFRTTIQSLQAAISSPEKPLSPEELTEKRAQLEQIQKQNKKCEDFINAFRMQQSTLVRNAAVTNASSGEQTAGINPTAEAPPTATTAADPPANAAGSAAPSLAKAAVPVKTPTAQQGPSNIGSVGNALTAASAQNAVHSNPQAGSQKSPTSATPLRTPATQTVFPPGANISQIPVQTPPNTTPRSSSVSGPTATHPHTLQQAISQPGGPDLSSKPSIPTSANTPAMQREGASAHRLPIPKSLTMPAPTAVPVPPARPTLPGGTHAPSGSQVVGAPAIAKAPQFELDEASGGLLSKRKLQELVRQIDPDESLDPEVEEVKTHLLSYFSRVLLTTRENSQQSVLELTDDFVDTLLTYACRMAKHRGSDALDIRDVQMILERNWNIRIPGYSMDDIRTVRKFNPTASYQQKLQALQAGKALNQSEISKDA</sequence>
<accession>A0AAN8RYN4</accession>
<feature type="region of interest" description="Disordered" evidence="6">
    <location>
        <begin position="131"/>
        <end position="152"/>
    </location>
</feature>
<dbReference type="SUPFAM" id="SSF47113">
    <property type="entry name" value="Histone-fold"/>
    <property type="match status" value="1"/>
</dbReference>
<evidence type="ECO:0000256" key="2">
    <source>
        <dbReference type="ARBA" id="ARBA00007530"/>
    </source>
</evidence>
<dbReference type="AlphaFoldDB" id="A0AAN8RYN4"/>
<feature type="region of interest" description="Disordered" evidence="6">
    <location>
        <begin position="344"/>
        <end position="363"/>
    </location>
</feature>
<comment type="similarity">
    <text evidence="2">Belongs to the TAF12 family.</text>
</comment>
<protein>
    <submittedName>
        <fullName evidence="8">Transcription initiation factor TFIID subunit 12</fullName>
    </submittedName>
</protein>
<feature type="compositionally biased region" description="Polar residues" evidence="6">
    <location>
        <begin position="372"/>
        <end position="413"/>
    </location>
</feature>
<evidence type="ECO:0000256" key="5">
    <source>
        <dbReference type="ARBA" id="ARBA00023242"/>
    </source>
</evidence>
<evidence type="ECO:0000313" key="9">
    <source>
        <dbReference type="Proteomes" id="UP001307849"/>
    </source>
</evidence>
<dbReference type="Gene3D" id="1.10.20.10">
    <property type="entry name" value="Histone, subunit A"/>
    <property type="match status" value="2"/>
</dbReference>
<feature type="compositionally biased region" description="Polar residues" evidence="6">
    <location>
        <begin position="66"/>
        <end position="83"/>
    </location>
</feature>
<keyword evidence="4" id="KW-0804">Transcription</keyword>
<feature type="compositionally biased region" description="Pro residues" evidence="6">
    <location>
        <begin position="486"/>
        <end position="495"/>
    </location>
</feature>
<evidence type="ECO:0000259" key="7">
    <source>
        <dbReference type="Pfam" id="PF03847"/>
    </source>
</evidence>
<dbReference type="GO" id="GO:0051123">
    <property type="term" value="P:RNA polymerase II preinitiation complex assembly"/>
    <property type="evidence" value="ECO:0007669"/>
    <property type="project" value="TreeGrafter"/>
</dbReference>
<dbReference type="GO" id="GO:0017025">
    <property type="term" value="F:TBP-class protein binding"/>
    <property type="evidence" value="ECO:0007669"/>
    <property type="project" value="TreeGrafter"/>
</dbReference>
<keyword evidence="9" id="KW-1185">Reference proteome</keyword>
<proteinExistence type="inferred from homology"/>
<dbReference type="InterPro" id="IPR037794">
    <property type="entry name" value="TAF12"/>
</dbReference>
<dbReference type="GO" id="GO:0000124">
    <property type="term" value="C:SAGA complex"/>
    <property type="evidence" value="ECO:0007669"/>
    <property type="project" value="InterPro"/>
</dbReference>
<keyword evidence="3" id="KW-0805">Transcription regulation</keyword>
<feature type="compositionally biased region" description="Polar residues" evidence="6">
    <location>
        <begin position="451"/>
        <end position="463"/>
    </location>
</feature>
<dbReference type="Pfam" id="PF03847">
    <property type="entry name" value="TFIID_20kDa"/>
    <property type="match status" value="1"/>
</dbReference>
<keyword evidence="5" id="KW-0539">Nucleus</keyword>
<dbReference type="Proteomes" id="UP001307849">
    <property type="component" value="Unassembled WGS sequence"/>
</dbReference>
<dbReference type="EMBL" id="JAVHJM010000005">
    <property type="protein sequence ID" value="KAK6514143.1"/>
    <property type="molecule type" value="Genomic_DNA"/>
</dbReference>
<comment type="caution">
    <text evidence="8">The sequence shown here is derived from an EMBL/GenBank/DDBJ whole genome shotgun (WGS) entry which is preliminary data.</text>
</comment>
<feature type="compositionally biased region" description="Polar residues" evidence="6">
    <location>
        <begin position="350"/>
        <end position="361"/>
    </location>
</feature>
<organism evidence="8 9">
    <name type="scientific">Arthrobotrys conoides</name>
    <dbReference type="NCBI Taxonomy" id="74498"/>
    <lineage>
        <taxon>Eukaryota</taxon>
        <taxon>Fungi</taxon>
        <taxon>Dikarya</taxon>
        <taxon>Ascomycota</taxon>
        <taxon>Pezizomycotina</taxon>
        <taxon>Orbiliomycetes</taxon>
        <taxon>Orbiliales</taxon>
        <taxon>Orbiliaceae</taxon>
        <taxon>Arthrobotrys</taxon>
    </lineage>
</organism>
<reference evidence="8 9" key="1">
    <citation type="submission" date="2019-10" db="EMBL/GenBank/DDBJ databases">
        <authorList>
            <person name="Palmer J.M."/>
        </authorList>
    </citation>
    <scope>NUCLEOTIDE SEQUENCE [LARGE SCALE GENOMIC DNA]</scope>
    <source>
        <strain evidence="8 9">TWF506</strain>
    </source>
</reference>
<name>A0AAN8RYN4_9PEZI</name>
<evidence type="ECO:0000256" key="3">
    <source>
        <dbReference type="ARBA" id="ARBA00023015"/>
    </source>
</evidence>
<dbReference type="InterPro" id="IPR009072">
    <property type="entry name" value="Histone-fold"/>
</dbReference>
<dbReference type="GO" id="GO:0003677">
    <property type="term" value="F:DNA binding"/>
    <property type="evidence" value="ECO:0007669"/>
    <property type="project" value="TreeGrafter"/>
</dbReference>
<feature type="domain" description="Transcription initiation factor TFIID subunit 12" evidence="7">
    <location>
        <begin position="575"/>
        <end position="621"/>
    </location>
</feature>
<feature type="region of interest" description="Disordered" evidence="6">
    <location>
        <begin position="372"/>
        <end position="508"/>
    </location>
</feature>
<feature type="region of interest" description="Disordered" evidence="6">
    <location>
        <begin position="304"/>
        <end position="337"/>
    </location>
</feature>
<feature type="compositionally biased region" description="Basic and acidic residues" evidence="6">
    <location>
        <begin position="1"/>
        <end position="14"/>
    </location>
</feature>
<evidence type="ECO:0000313" key="8">
    <source>
        <dbReference type="EMBL" id="KAK6514143.1"/>
    </source>
</evidence>
<feature type="compositionally biased region" description="Polar residues" evidence="6">
    <location>
        <begin position="420"/>
        <end position="442"/>
    </location>
</feature>
<dbReference type="InterPro" id="IPR003228">
    <property type="entry name" value="TFIID_TAF12_dom"/>
</dbReference>
<comment type="subcellular location">
    <subcellularLocation>
        <location evidence="1">Nucleus</location>
    </subcellularLocation>
</comment>
<evidence type="ECO:0000256" key="6">
    <source>
        <dbReference type="SAM" id="MobiDB-lite"/>
    </source>
</evidence>
<feature type="region of interest" description="Disordered" evidence="6">
    <location>
        <begin position="1"/>
        <end position="85"/>
    </location>
</feature>
<dbReference type="GO" id="GO:0005669">
    <property type="term" value="C:transcription factor TFIID complex"/>
    <property type="evidence" value="ECO:0007669"/>
    <property type="project" value="InterPro"/>
</dbReference>
<evidence type="ECO:0000256" key="4">
    <source>
        <dbReference type="ARBA" id="ARBA00023163"/>
    </source>
</evidence>
<evidence type="ECO:0000256" key="1">
    <source>
        <dbReference type="ARBA" id="ARBA00004123"/>
    </source>
</evidence>
<dbReference type="CDD" id="cd07981">
    <property type="entry name" value="HFD_TAF12"/>
    <property type="match status" value="1"/>
</dbReference>
<gene>
    <name evidence="8" type="primary">TAF12</name>
    <name evidence="8" type="ORF">TWF506_008560</name>
</gene>
<feature type="compositionally biased region" description="Polar residues" evidence="6">
    <location>
        <begin position="16"/>
        <end position="25"/>
    </location>
</feature>
<feature type="compositionally biased region" description="Low complexity" evidence="6">
    <location>
        <begin position="314"/>
        <end position="337"/>
    </location>
</feature>
<dbReference type="GO" id="GO:0046982">
    <property type="term" value="F:protein heterodimerization activity"/>
    <property type="evidence" value="ECO:0007669"/>
    <property type="project" value="InterPro"/>
</dbReference>
<dbReference type="PANTHER" id="PTHR12264">
    <property type="entry name" value="TRANSCRIPTION INITIATION FACTOR TFIID SUBUNIT 12"/>
    <property type="match status" value="1"/>
</dbReference>